<dbReference type="Pfam" id="PF04607">
    <property type="entry name" value="RelA_SpoT"/>
    <property type="match status" value="1"/>
</dbReference>
<dbReference type="STRING" id="1121290.CLAOCE_14550"/>
<dbReference type="Gene3D" id="3.30.460.10">
    <property type="entry name" value="Beta Polymerase, domain 2"/>
    <property type="match status" value="1"/>
</dbReference>
<sequence>MGLQIFEFIDETTHNLENIRGELEIASRDLEKYLDTMLIDDTEGYLNITSRVKSSFSLKEKIIRNNYYKKYSSPEEVLYNLSDLIGVRIECRFIEDENGIYKFLKKFFNRVYKDGMYYNANNEKIRLDLSSQQPQVQKNGFKIYKIDGVYDFNDKKINFELQIKSLVNIFWGEIEHKIIYKNYNYMLTNKFFKEMMDSIKSNLSMMDNQLLIIYEQFNKINSTDESVRKSQMEAVLSKIIYDIFSRKIKNNIGFIMDFRKSCDLIMEYIFRSNNAENLDEYNSTLLTTLNRLNEIGKNDVDFNSEITFERTIILEDDFSRIVGESILKSINVDFHWNLFFRILFEIELGNNAEDFETFISFLKNRFYENESFVKLNSKFNFEEKEHIKNSIMIKIAYAFKEVNSIDFIHENTIKEINRIVRGFINIICNSINSYDEWINMKNIYLELLYIKILSIFNYNIDTKKVIEIIDNVKENCKQIEISERVLKYIGKIDKFKEMRADEVIDLFKLL</sequence>
<evidence type="ECO:0000256" key="1">
    <source>
        <dbReference type="ARBA" id="ARBA00004976"/>
    </source>
</evidence>
<protein>
    <recommendedName>
        <fullName evidence="3">RelA/SpoT domain-containing protein</fullName>
    </recommendedName>
</protein>
<dbReference type="RefSeq" id="WP_070110439.1">
    <property type="nucleotide sequence ID" value="NZ_LZFO01000019.1"/>
</dbReference>
<evidence type="ECO:0000313" key="5">
    <source>
        <dbReference type="Proteomes" id="UP000175744"/>
    </source>
</evidence>
<evidence type="ECO:0000313" key="4">
    <source>
        <dbReference type="EMBL" id="OFI05910.1"/>
    </source>
</evidence>
<dbReference type="PANTHER" id="PTHR41773">
    <property type="entry name" value="GTP PYROPHOSPHATASE-RELATED"/>
    <property type="match status" value="1"/>
</dbReference>
<dbReference type="AlphaFoldDB" id="A0A1E8EY56"/>
<keyword evidence="2" id="KW-0175">Coiled coil</keyword>
<dbReference type="Proteomes" id="UP000175744">
    <property type="component" value="Unassembled WGS sequence"/>
</dbReference>
<dbReference type="EMBL" id="LZFO01000019">
    <property type="protein sequence ID" value="OFI05910.1"/>
    <property type="molecule type" value="Genomic_DNA"/>
</dbReference>
<feature type="domain" description="RelA/SpoT" evidence="3">
    <location>
        <begin position="50"/>
        <end position="186"/>
    </location>
</feature>
<comment type="pathway">
    <text evidence="1">Purine metabolism; ppGpp biosynthesis; ppGpp from GTP: step 1/2.</text>
</comment>
<proteinExistence type="predicted"/>
<dbReference type="InterPro" id="IPR007685">
    <property type="entry name" value="RelA_SpoT"/>
</dbReference>
<comment type="caution">
    <text evidence="4">The sequence shown here is derived from an EMBL/GenBank/DDBJ whole genome shotgun (WGS) entry which is preliminary data.</text>
</comment>
<reference evidence="4 5" key="1">
    <citation type="submission" date="2016-06" db="EMBL/GenBank/DDBJ databases">
        <title>Genome sequence of Clostridium acetireducens DSM 10703.</title>
        <authorList>
            <person name="Poehlein A."/>
            <person name="Fluechter S."/>
            <person name="Duerre P."/>
            <person name="Daniel R."/>
        </authorList>
    </citation>
    <scope>NUCLEOTIDE SEQUENCE [LARGE SCALE GENOMIC DNA]</scope>
    <source>
        <strain evidence="4 5">DSM 10703</strain>
    </source>
</reference>
<dbReference type="OrthoDB" id="1694513at2"/>
<name>A0A1E8EY56_9CLOT</name>
<organism evidence="4 5">
    <name type="scientific">Clostridium acetireducens DSM 10703</name>
    <dbReference type="NCBI Taxonomy" id="1121290"/>
    <lineage>
        <taxon>Bacteria</taxon>
        <taxon>Bacillati</taxon>
        <taxon>Bacillota</taxon>
        <taxon>Clostridia</taxon>
        <taxon>Eubacteriales</taxon>
        <taxon>Clostridiaceae</taxon>
        <taxon>Clostridium</taxon>
    </lineage>
</organism>
<dbReference type="InterPro" id="IPR043519">
    <property type="entry name" value="NT_sf"/>
</dbReference>
<evidence type="ECO:0000259" key="3">
    <source>
        <dbReference type="SMART" id="SM00954"/>
    </source>
</evidence>
<feature type="coiled-coil region" evidence="2">
    <location>
        <begin position="9"/>
        <end position="36"/>
    </location>
</feature>
<dbReference type="SUPFAM" id="SSF81301">
    <property type="entry name" value="Nucleotidyltransferase"/>
    <property type="match status" value="1"/>
</dbReference>
<keyword evidence="5" id="KW-1185">Reference proteome</keyword>
<dbReference type="PANTHER" id="PTHR41773:SF1">
    <property type="entry name" value="RELA_SPOT DOMAIN-CONTAINING PROTEIN"/>
    <property type="match status" value="1"/>
</dbReference>
<dbReference type="SMART" id="SM00954">
    <property type="entry name" value="RelA_SpoT"/>
    <property type="match status" value="1"/>
</dbReference>
<accession>A0A1E8EY56</accession>
<evidence type="ECO:0000256" key="2">
    <source>
        <dbReference type="SAM" id="Coils"/>
    </source>
</evidence>
<dbReference type="PATRIC" id="fig|1121290.3.peg.1439"/>
<dbReference type="GO" id="GO:0015970">
    <property type="term" value="P:guanosine tetraphosphate biosynthetic process"/>
    <property type="evidence" value="ECO:0007669"/>
    <property type="project" value="UniProtKB-UniPathway"/>
</dbReference>
<dbReference type="UniPathway" id="UPA00908">
    <property type="reaction ID" value="UER00884"/>
</dbReference>
<gene>
    <name evidence="4" type="ORF">CLOACE_14550</name>
</gene>